<name>A0A238LJH2_9RHOB</name>
<dbReference type="Gene3D" id="3.90.70.10">
    <property type="entry name" value="Cysteine proteinases"/>
    <property type="match status" value="1"/>
</dbReference>
<feature type="transmembrane region" description="Helical" evidence="7">
    <location>
        <begin position="319"/>
        <end position="342"/>
    </location>
</feature>
<evidence type="ECO:0000256" key="5">
    <source>
        <dbReference type="ARBA" id="ARBA00022989"/>
    </source>
</evidence>
<dbReference type="InterPro" id="IPR039421">
    <property type="entry name" value="Type_1_exporter"/>
</dbReference>
<sequence>MSGPVLAFDISATRGAKLTRIATETTDTTKKALTTPPVLGVVAANKTGPAIEPASDPFSPKAKSRADLAATYAGLLGVDVSRGDLLERMAISGGDNVTPEIIAEALTDAGLMTRITKTPRLRASLWPALAEMTSGQVVLVLDQSDAGLTIYDTTCPANRAEVPMDEFMSVYAGTVLRADVGVAELNRRHAEKGKAPHWFWGEMAKFRRHIAEVAMGSFVANLLAVAVALFSLQVYDRVIPHQSVATLWVLAVGAGLAMLLEAFLRIARARLMDGAGRRIEMQVQTLLMDRILGMRAGRKENTPSGTFAAVREFSSIREFFTASTIGTLTDLPFIVLFLALVASIGGNVVWVLFIGGILMVLPSFFLQKKMIELTRATQGASTKSSRLLHEAIYEADTIKAHRGEDRFRRVWGELSALSSLATSEQRKLASTLTFWSQGVQQATYVSAVVTGTFMVFTGEFTVGTIIAVGILTSRTLGPLTQLASTLARWSNVQAALEALDRVAMSEQDEAEGRTYLRREKLRGSFEFQDLVYCYDEDGARSVDIAGLAIEPGQRVAILGANGSGKSTLLKLLSGIYQPTAGRIMIDGVDMGQVMPRDLRRSIGYLSQEVRLFAGTLRDNLNLTLLERDDDRLLRALDFAGLGPFVRAHPKGLDLEIRDGGEGLSVGQRQSIGWARLWLQDPAICLLDEPTAALDQALESTLVSRLDAWLRGRTAIIATHRLPILQLTDRTLVLQNGRMVVDGPRDEVLAHLNKKKATS</sequence>
<dbReference type="RefSeq" id="WP_370739391.1">
    <property type="nucleotide sequence ID" value="NZ_FXZK01000010.1"/>
</dbReference>
<accession>A0A238LJH2</accession>
<evidence type="ECO:0000256" key="1">
    <source>
        <dbReference type="ARBA" id="ARBA00004651"/>
    </source>
</evidence>
<dbReference type="GO" id="GO:0005524">
    <property type="term" value="F:ATP binding"/>
    <property type="evidence" value="ECO:0007669"/>
    <property type="project" value="UniProtKB-KW"/>
</dbReference>
<dbReference type="PANTHER" id="PTHR43394:SF1">
    <property type="entry name" value="ATP-BINDING CASSETTE SUB-FAMILY B MEMBER 10, MITOCHONDRIAL"/>
    <property type="match status" value="1"/>
</dbReference>
<evidence type="ECO:0000313" key="10">
    <source>
        <dbReference type="EMBL" id="SMY09554.1"/>
    </source>
</evidence>
<dbReference type="InterPro" id="IPR011527">
    <property type="entry name" value="ABC1_TM_dom"/>
</dbReference>
<dbReference type="Pfam" id="PF00664">
    <property type="entry name" value="ABC_membrane"/>
    <property type="match status" value="1"/>
</dbReference>
<keyword evidence="11" id="KW-1185">Reference proteome</keyword>
<evidence type="ECO:0000256" key="7">
    <source>
        <dbReference type="SAM" id="Phobius"/>
    </source>
</evidence>
<dbReference type="PROSITE" id="PS50929">
    <property type="entry name" value="ABC_TM1F"/>
    <property type="match status" value="1"/>
</dbReference>
<dbReference type="SMART" id="SM00382">
    <property type="entry name" value="AAA"/>
    <property type="match status" value="1"/>
</dbReference>
<dbReference type="InterPro" id="IPR003593">
    <property type="entry name" value="AAA+_ATPase"/>
</dbReference>
<dbReference type="GO" id="GO:0016887">
    <property type="term" value="F:ATP hydrolysis activity"/>
    <property type="evidence" value="ECO:0007669"/>
    <property type="project" value="InterPro"/>
</dbReference>
<organism evidence="10 11">
    <name type="scientific">Flavimaricola marinus</name>
    <dbReference type="NCBI Taxonomy" id="1819565"/>
    <lineage>
        <taxon>Bacteria</taxon>
        <taxon>Pseudomonadati</taxon>
        <taxon>Pseudomonadota</taxon>
        <taxon>Alphaproteobacteria</taxon>
        <taxon>Rhodobacterales</taxon>
        <taxon>Paracoccaceae</taxon>
        <taxon>Flavimaricola</taxon>
    </lineage>
</organism>
<dbReference type="Gene3D" id="1.20.1560.10">
    <property type="entry name" value="ABC transporter type 1, transmembrane domain"/>
    <property type="match status" value="1"/>
</dbReference>
<gene>
    <name evidence="10" type="primary">apxIB</name>
    <name evidence="10" type="ORF">LOM8899_03721</name>
</gene>
<dbReference type="GO" id="GO:0015421">
    <property type="term" value="F:ABC-type oligopeptide transporter activity"/>
    <property type="evidence" value="ECO:0007669"/>
    <property type="project" value="TreeGrafter"/>
</dbReference>
<evidence type="ECO:0000259" key="8">
    <source>
        <dbReference type="PROSITE" id="PS50893"/>
    </source>
</evidence>
<evidence type="ECO:0000313" key="11">
    <source>
        <dbReference type="Proteomes" id="UP000201613"/>
    </source>
</evidence>
<feature type="transmembrane region" description="Helical" evidence="7">
    <location>
        <begin position="247"/>
        <end position="267"/>
    </location>
</feature>
<evidence type="ECO:0000256" key="2">
    <source>
        <dbReference type="ARBA" id="ARBA00022692"/>
    </source>
</evidence>
<keyword evidence="2 7" id="KW-0812">Transmembrane</keyword>
<comment type="subcellular location">
    <subcellularLocation>
        <location evidence="1">Cell membrane</location>
        <topology evidence="1">Multi-pass membrane protein</topology>
    </subcellularLocation>
</comment>
<dbReference type="InterPro" id="IPR027417">
    <property type="entry name" value="P-loop_NTPase"/>
</dbReference>
<proteinExistence type="predicted"/>
<dbReference type="PROSITE" id="PS50893">
    <property type="entry name" value="ABC_TRANSPORTER_2"/>
    <property type="match status" value="1"/>
</dbReference>
<dbReference type="InterPro" id="IPR003439">
    <property type="entry name" value="ABC_transporter-like_ATP-bd"/>
</dbReference>
<dbReference type="PANTHER" id="PTHR43394">
    <property type="entry name" value="ATP-DEPENDENT PERMEASE MDL1, MITOCHONDRIAL"/>
    <property type="match status" value="1"/>
</dbReference>
<dbReference type="GO" id="GO:0005886">
    <property type="term" value="C:plasma membrane"/>
    <property type="evidence" value="ECO:0007669"/>
    <property type="project" value="UniProtKB-SubCell"/>
</dbReference>
<evidence type="ECO:0000256" key="4">
    <source>
        <dbReference type="ARBA" id="ARBA00022840"/>
    </source>
</evidence>
<keyword evidence="6 7" id="KW-0472">Membrane</keyword>
<feature type="domain" description="ABC transmembrane type-1" evidence="9">
    <location>
        <begin position="217"/>
        <end position="491"/>
    </location>
</feature>
<dbReference type="Pfam" id="PF00005">
    <property type="entry name" value="ABC_tran"/>
    <property type="match status" value="1"/>
</dbReference>
<keyword evidence="3" id="KW-0547">Nucleotide-binding</keyword>
<evidence type="ECO:0000256" key="6">
    <source>
        <dbReference type="ARBA" id="ARBA00023136"/>
    </source>
</evidence>
<feature type="transmembrane region" description="Helical" evidence="7">
    <location>
        <begin position="348"/>
        <end position="366"/>
    </location>
</feature>
<evidence type="ECO:0000256" key="3">
    <source>
        <dbReference type="ARBA" id="ARBA00022741"/>
    </source>
</evidence>
<reference evidence="10 11" key="1">
    <citation type="submission" date="2017-05" db="EMBL/GenBank/DDBJ databases">
        <authorList>
            <person name="Song R."/>
            <person name="Chenine A.L."/>
            <person name="Ruprecht R.M."/>
        </authorList>
    </citation>
    <scope>NUCLEOTIDE SEQUENCE [LARGE SCALE GENOMIC DNA]</scope>
    <source>
        <strain evidence="10 11">CECT 8899</strain>
    </source>
</reference>
<keyword evidence="5 7" id="KW-1133">Transmembrane helix</keyword>
<evidence type="ECO:0000259" key="9">
    <source>
        <dbReference type="PROSITE" id="PS50929"/>
    </source>
</evidence>
<dbReference type="EMBL" id="FXZK01000010">
    <property type="protein sequence ID" value="SMY09554.1"/>
    <property type="molecule type" value="Genomic_DNA"/>
</dbReference>
<dbReference type="SUPFAM" id="SSF52540">
    <property type="entry name" value="P-loop containing nucleoside triphosphate hydrolases"/>
    <property type="match status" value="1"/>
</dbReference>
<dbReference type="AlphaFoldDB" id="A0A238LJH2"/>
<keyword evidence="4 10" id="KW-0067">ATP-binding</keyword>
<feature type="transmembrane region" description="Helical" evidence="7">
    <location>
        <begin position="213"/>
        <end position="235"/>
    </location>
</feature>
<dbReference type="Proteomes" id="UP000201613">
    <property type="component" value="Unassembled WGS sequence"/>
</dbReference>
<dbReference type="Gene3D" id="3.40.50.300">
    <property type="entry name" value="P-loop containing nucleotide triphosphate hydrolases"/>
    <property type="match status" value="1"/>
</dbReference>
<dbReference type="InterPro" id="IPR036640">
    <property type="entry name" value="ABC1_TM_sf"/>
</dbReference>
<dbReference type="SUPFAM" id="SSF90123">
    <property type="entry name" value="ABC transporter transmembrane region"/>
    <property type="match status" value="1"/>
</dbReference>
<protein>
    <submittedName>
        <fullName evidence="10">Toxin RTX-I translocation ATP-binding protein</fullName>
    </submittedName>
</protein>
<feature type="domain" description="ABC transporter" evidence="8">
    <location>
        <begin position="525"/>
        <end position="758"/>
    </location>
</feature>